<feature type="transmembrane region" description="Helical" evidence="1">
    <location>
        <begin position="356"/>
        <end position="379"/>
    </location>
</feature>
<gene>
    <name evidence="2" type="ORF">SAMN06296241_2630</name>
</gene>
<accession>A0A285X6Z8</accession>
<keyword evidence="1" id="KW-0472">Membrane</keyword>
<dbReference type="RefSeq" id="WP_143544542.1">
    <property type="nucleotide sequence ID" value="NZ_OCMF01000004.1"/>
</dbReference>
<feature type="transmembrane region" description="Helical" evidence="1">
    <location>
        <begin position="7"/>
        <end position="31"/>
    </location>
</feature>
<keyword evidence="1" id="KW-0812">Transmembrane</keyword>
<sequence length="398" mass="45314">MSVAQIVTILGSIPLFSMRTFLPAFLAAIFLTYPEYFPGMGDIAPPSEGTFITRNWVLVVLGILSILEIIGDKSADIRNLVKNAETYLKPLIFLVINLNLLDEASVEVLEEMQWAAFDLKWVLLGFGMLMVHWLASLRRDFISFLEDIDEDDNFYMGRIGSWMEDSLVIFGFFLLVWAGIVMVTVYGLAIAIFVVLQKRYVRKLEKQKTPCPSCGNLNLPFAVNCYHCKALQPNIHKIGIFGQRKSALVEDVRQHQLKLLSHRKCPSCGSKLESPAIHQKCNSCGNLIFQDPGVNDYLKYQDRKFYKISGLSFILGFIPVVGFVISAVMANVYLFSPYRRYLPKGTSFFTKLWIKFFTFMFFLLGVALGFIAAPIYIILRYFVWKKKFTARAERGSAI</sequence>
<feature type="transmembrane region" description="Helical" evidence="1">
    <location>
        <begin position="313"/>
        <end position="336"/>
    </location>
</feature>
<evidence type="ECO:0000256" key="1">
    <source>
        <dbReference type="SAM" id="Phobius"/>
    </source>
</evidence>
<name>A0A285X6Z8_9FLAO</name>
<keyword evidence="1" id="KW-1133">Transmembrane helix</keyword>
<protein>
    <submittedName>
        <fullName evidence="2">Uncharacterized protein</fullName>
    </submittedName>
</protein>
<evidence type="ECO:0000313" key="3">
    <source>
        <dbReference type="Proteomes" id="UP000219193"/>
    </source>
</evidence>
<feature type="transmembrane region" description="Helical" evidence="1">
    <location>
        <begin position="51"/>
        <end position="70"/>
    </location>
</feature>
<reference evidence="3" key="1">
    <citation type="submission" date="2017-09" db="EMBL/GenBank/DDBJ databases">
        <authorList>
            <person name="Varghese N."/>
            <person name="Submissions S."/>
        </authorList>
    </citation>
    <scope>NUCLEOTIDE SEQUENCE [LARGE SCALE GENOMIC DNA]</scope>
    <source>
        <strain evidence="3">CGMCC 1.12641</strain>
    </source>
</reference>
<dbReference type="AlphaFoldDB" id="A0A285X6Z8"/>
<keyword evidence="3" id="KW-1185">Reference proteome</keyword>
<dbReference type="OrthoDB" id="1416706at2"/>
<organism evidence="2 3">
    <name type="scientific">Salinimicrobium sediminis</name>
    <dbReference type="NCBI Taxonomy" id="1343891"/>
    <lineage>
        <taxon>Bacteria</taxon>
        <taxon>Pseudomonadati</taxon>
        <taxon>Bacteroidota</taxon>
        <taxon>Flavobacteriia</taxon>
        <taxon>Flavobacteriales</taxon>
        <taxon>Flavobacteriaceae</taxon>
        <taxon>Salinimicrobium</taxon>
    </lineage>
</organism>
<evidence type="ECO:0000313" key="2">
    <source>
        <dbReference type="EMBL" id="SOC81058.1"/>
    </source>
</evidence>
<dbReference type="EMBL" id="OCMF01000004">
    <property type="protein sequence ID" value="SOC81058.1"/>
    <property type="molecule type" value="Genomic_DNA"/>
</dbReference>
<feature type="transmembrane region" description="Helical" evidence="1">
    <location>
        <begin position="119"/>
        <end position="135"/>
    </location>
</feature>
<feature type="transmembrane region" description="Helical" evidence="1">
    <location>
        <begin position="167"/>
        <end position="196"/>
    </location>
</feature>
<dbReference type="Proteomes" id="UP000219193">
    <property type="component" value="Unassembled WGS sequence"/>
</dbReference>
<proteinExistence type="predicted"/>